<dbReference type="AlphaFoldDB" id="A0A4R0R1T2"/>
<evidence type="ECO:0000313" key="4">
    <source>
        <dbReference type="Proteomes" id="UP000292702"/>
    </source>
</evidence>
<evidence type="ECO:0000313" key="3">
    <source>
        <dbReference type="EMBL" id="TCD59786.1"/>
    </source>
</evidence>
<dbReference type="EMBL" id="RWJN01000742">
    <property type="protein sequence ID" value="TCD59786.1"/>
    <property type="molecule type" value="Genomic_DNA"/>
</dbReference>
<evidence type="ECO:0000256" key="1">
    <source>
        <dbReference type="SAM" id="MobiDB-lite"/>
    </source>
</evidence>
<feature type="transmembrane region" description="Helical" evidence="2">
    <location>
        <begin position="149"/>
        <end position="170"/>
    </location>
</feature>
<feature type="transmembrane region" description="Helical" evidence="2">
    <location>
        <begin position="38"/>
        <end position="60"/>
    </location>
</feature>
<sequence>MINLTVFSVERLRANAAHSASARVSHGLIQYMQSAFGLSYVAMASDLLILLRCLIVSATLEGPSRSRTKDSHQVEPESHRMTTSLSQSELPISVIIEERAKERLRYRIICGWMAVFLWVPLALGIVSGVNYPKAMNSVHDAQRERQLRYAAGATGLFFVTVIQVLIWYCVRTVRDVERTAVWILYCLATFLSIVSVYRIAVMHLQTDSLTSTAQESLNTTSSKVAFYILQIAPEWLVAATLLSMNMRERFKT</sequence>
<feature type="transmembrane region" description="Helical" evidence="2">
    <location>
        <begin position="182"/>
        <end position="204"/>
    </location>
</feature>
<gene>
    <name evidence="3" type="ORF">EIP91_011470</name>
</gene>
<dbReference type="Proteomes" id="UP000292702">
    <property type="component" value="Unassembled WGS sequence"/>
</dbReference>
<keyword evidence="2" id="KW-0812">Transmembrane</keyword>
<keyword evidence="2" id="KW-1133">Transmembrane helix</keyword>
<feature type="region of interest" description="Disordered" evidence="1">
    <location>
        <begin position="63"/>
        <end position="83"/>
    </location>
</feature>
<keyword evidence="4" id="KW-1185">Reference proteome</keyword>
<reference evidence="3 4" key="1">
    <citation type="submission" date="2018-11" db="EMBL/GenBank/DDBJ databases">
        <title>Genome assembly of Steccherinum ochraceum LE-BIN_3174, the white-rot fungus of the Steccherinaceae family (The Residual Polyporoid clade, Polyporales, Basidiomycota).</title>
        <authorList>
            <person name="Fedorova T.V."/>
            <person name="Glazunova O.A."/>
            <person name="Landesman E.O."/>
            <person name="Moiseenko K.V."/>
            <person name="Psurtseva N.V."/>
            <person name="Savinova O.S."/>
            <person name="Shakhova N.V."/>
            <person name="Tyazhelova T.V."/>
            <person name="Vasina D.V."/>
        </authorList>
    </citation>
    <scope>NUCLEOTIDE SEQUENCE [LARGE SCALE GENOMIC DNA]</scope>
    <source>
        <strain evidence="3 4">LE-BIN_3174</strain>
    </source>
</reference>
<comment type="caution">
    <text evidence="3">The sequence shown here is derived from an EMBL/GenBank/DDBJ whole genome shotgun (WGS) entry which is preliminary data.</text>
</comment>
<feature type="non-terminal residue" evidence="3">
    <location>
        <position position="252"/>
    </location>
</feature>
<accession>A0A4R0R1T2</accession>
<feature type="compositionally biased region" description="Basic and acidic residues" evidence="1">
    <location>
        <begin position="67"/>
        <end position="80"/>
    </location>
</feature>
<proteinExistence type="predicted"/>
<keyword evidence="2" id="KW-0472">Membrane</keyword>
<organism evidence="3 4">
    <name type="scientific">Steccherinum ochraceum</name>
    <dbReference type="NCBI Taxonomy" id="92696"/>
    <lineage>
        <taxon>Eukaryota</taxon>
        <taxon>Fungi</taxon>
        <taxon>Dikarya</taxon>
        <taxon>Basidiomycota</taxon>
        <taxon>Agaricomycotina</taxon>
        <taxon>Agaricomycetes</taxon>
        <taxon>Polyporales</taxon>
        <taxon>Steccherinaceae</taxon>
        <taxon>Steccherinum</taxon>
    </lineage>
</organism>
<feature type="transmembrane region" description="Helical" evidence="2">
    <location>
        <begin position="109"/>
        <end position="129"/>
    </location>
</feature>
<dbReference type="OrthoDB" id="2562239at2759"/>
<name>A0A4R0R1T2_9APHY</name>
<feature type="transmembrane region" description="Helical" evidence="2">
    <location>
        <begin position="224"/>
        <end position="244"/>
    </location>
</feature>
<evidence type="ECO:0000256" key="2">
    <source>
        <dbReference type="SAM" id="Phobius"/>
    </source>
</evidence>
<protein>
    <submittedName>
        <fullName evidence="3">Uncharacterized protein</fullName>
    </submittedName>
</protein>